<evidence type="ECO:0008006" key="3">
    <source>
        <dbReference type="Google" id="ProtNLM"/>
    </source>
</evidence>
<gene>
    <name evidence="1" type="ORF">ES692_13590</name>
</gene>
<dbReference type="RefSeq" id="WP_147231912.1">
    <property type="nucleotide sequence ID" value="NZ_VOSB01000020.1"/>
</dbReference>
<reference evidence="1 2" key="1">
    <citation type="submission" date="2019-08" db="EMBL/GenBank/DDBJ databases">
        <title>Genome of Psychroserpens burtonensis ACAM 167.</title>
        <authorList>
            <person name="Bowman J.P."/>
        </authorList>
    </citation>
    <scope>NUCLEOTIDE SEQUENCE [LARGE SCALE GENOMIC DNA]</scope>
    <source>
        <strain evidence="1 2">ACAM 167</strain>
    </source>
</reference>
<sequence length="114" mass="12933">MMSTLIYTIMIQLHIITKNEDQANRITDLLHEHGLLTNEYILKEVIGRVPNQEGKLTSISEVLIVGTTKALLFKTINKLVRVHYPKNTPIIYAVPIVYMDESQSQDIIEGTAKV</sequence>
<name>A0A5C7BDJ2_9FLAO</name>
<dbReference type="AlphaFoldDB" id="A0A5C7BDJ2"/>
<dbReference type="OrthoDB" id="982285at2"/>
<proteinExistence type="predicted"/>
<dbReference type="Proteomes" id="UP000321938">
    <property type="component" value="Unassembled WGS sequence"/>
</dbReference>
<dbReference type="Gene3D" id="3.30.70.120">
    <property type="match status" value="1"/>
</dbReference>
<dbReference type="STRING" id="1123037.GCA_000425305_01142"/>
<comment type="caution">
    <text evidence="1">The sequence shown here is derived from an EMBL/GenBank/DDBJ whole genome shotgun (WGS) entry which is preliminary data.</text>
</comment>
<keyword evidence="2" id="KW-1185">Reference proteome</keyword>
<dbReference type="EMBL" id="VOSB01000020">
    <property type="protein sequence ID" value="TXE16160.1"/>
    <property type="molecule type" value="Genomic_DNA"/>
</dbReference>
<dbReference type="InterPro" id="IPR015867">
    <property type="entry name" value="N-reg_PII/ATP_PRibTrfase_C"/>
</dbReference>
<protein>
    <recommendedName>
        <fullName evidence="3">Divalent-cation tolerance protein CutA</fullName>
    </recommendedName>
</protein>
<accession>A0A5C7BDJ2</accession>
<organism evidence="1 2">
    <name type="scientific">Psychroserpens burtonensis</name>
    <dbReference type="NCBI Taxonomy" id="49278"/>
    <lineage>
        <taxon>Bacteria</taxon>
        <taxon>Pseudomonadati</taxon>
        <taxon>Bacteroidota</taxon>
        <taxon>Flavobacteriia</taxon>
        <taxon>Flavobacteriales</taxon>
        <taxon>Flavobacteriaceae</taxon>
        <taxon>Psychroserpens</taxon>
    </lineage>
</organism>
<evidence type="ECO:0000313" key="2">
    <source>
        <dbReference type="Proteomes" id="UP000321938"/>
    </source>
</evidence>
<evidence type="ECO:0000313" key="1">
    <source>
        <dbReference type="EMBL" id="TXE16160.1"/>
    </source>
</evidence>